<comment type="caution">
    <text evidence="1">The sequence shown here is derived from an EMBL/GenBank/DDBJ whole genome shotgun (WGS) entry which is preliminary data.</text>
</comment>
<dbReference type="SUPFAM" id="SSF52540">
    <property type="entry name" value="P-loop containing nucleoside triphosphate hydrolases"/>
    <property type="match status" value="1"/>
</dbReference>
<sequence>AGQRQLVAFARAFLADPAVLILDEATSSLDVPGERLVQRAMRTVLAGRTALIIAHRLSTVEIADRVLVMEGGVIVEDGPPDRLVQDAGRFAGLHRAWLESVSDLPGRLPG</sequence>
<dbReference type="Proteomes" id="UP001597024">
    <property type="component" value="Unassembled WGS sequence"/>
</dbReference>
<evidence type="ECO:0000313" key="2">
    <source>
        <dbReference type="Proteomes" id="UP001597024"/>
    </source>
</evidence>
<name>A0ABW3DKC4_9ACTN</name>
<dbReference type="PANTHER" id="PTHR43394:SF1">
    <property type="entry name" value="ATP-BINDING CASSETTE SUB-FAMILY B MEMBER 10, MITOCHONDRIAL"/>
    <property type="match status" value="1"/>
</dbReference>
<keyword evidence="2" id="KW-1185">Reference proteome</keyword>
<evidence type="ECO:0000313" key="1">
    <source>
        <dbReference type="EMBL" id="MFD0884209.1"/>
    </source>
</evidence>
<feature type="non-terminal residue" evidence="1">
    <location>
        <position position="1"/>
    </location>
</feature>
<gene>
    <name evidence="1" type="ORF">ACFQ08_06550</name>
</gene>
<proteinExistence type="predicted"/>
<keyword evidence="1" id="KW-0547">Nucleotide-binding</keyword>
<accession>A0ABW3DKC4</accession>
<protein>
    <submittedName>
        <fullName evidence="1">ABC transporter ATP-binding protein</fullName>
    </submittedName>
</protein>
<dbReference type="EMBL" id="JBHTHX010000131">
    <property type="protein sequence ID" value="MFD0884209.1"/>
    <property type="molecule type" value="Genomic_DNA"/>
</dbReference>
<dbReference type="PANTHER" id="PTHR43394">
    <property type="entry name" value="ATP-DEPENDENT PERMEASE MDL1, MITOCHONDRIAL"/>
    <property type="match status" value="1"/>
</dbReference>
<dbReference type="InterPro" id="IPR027417">
    <property type="entry name" value="P-loop_NTPase"/>
</dbReference>
<organism evidence="1 2">
    <name type="scientific">Streptosporangium algeriense</name>
    <dbReference type="NCBI Taxonomy" id="1682748"/>
    <lineage>
        <taxon>Bacteria</taxon>
        <taxon>Bacillati</taxon>
        <taxon>Actinomycetota</taxon>
        <taxon>Actinomycetes</taxon>
        <taxon>Streptosporangiales</taxon>
        <taxon>Streptosporangiaceae</taxon>
        <taxon>Streptosporangium</taxon>
    </lineage>
</organism>
<dbReference type="InterPro" id="IPR039421">
    <property type="entry name" value="Type_1_exporter"/>
</dbReference>
<dbReference type="Gene3D" id="3.40.50.300">
    <property type="entry name" value="P-loop containing nucleotide triphosphate hydrolases"/>
    <property type="match status" value="1"/>
</dbReference>
<dbReference type="GO" id="GO:0005524">
    <property type="term" value="F:ATP binding"/>
    <property type="evidence" value="ECO:0007669"/>
    <property type="project" value="UniProtKB-KW"/>
</dbReference>
<keyword evidence="1" id="KW-0067">ATP-binding</keyword>
<reference evidence="2" key="1">
    <citation type="journal article" date="2019" name="Int. J. Syst. Evol. Microbiol.">
        <title>The Global Catalogue of Microorganisms (GCM) 10K type strain sequencing project: providing services to taxonomists for standard genome sequencing and annotation.</title>
        <authorList>
            <consortium name="The Broad Institute Genomics Platform"/>
            <consortium name="The Broad Institute Genome Sequencing Center for Infectious Disease"/>
            <person name="Wu L."/>
            <person name="Ma J."/>
        </authorList>
    </citation>
    <scope>NUCLEOTIDE SEQUENCE [LARGE SCALE GENOMIC DNA]</scope>
    <source>
        <strain evidence="2">CCUG 62974</strain>
    </source>
</reference>